<proteinExistence type="inferred from homology"/>
<dbReference type="InterPro" id="IPR027417">
    <property type="entry name" value="P-loop_NTPase"/>
</dbReference>
<evidence type="ECO:0000256" key="1">
    <source>
        <dbReference type="ARBA" id="ARBA00006611"/>
    </source>
</evidence>
<comment type="similarity">
    <text evidence="1">Belongs to the GSP E family.</text>
</comment>
<evidence type="ECO:0000256" key="3">
    <source>
        <dbReference type="ARBA" id="ARBA00022840"/>
    </source>
</evidence>
<gene>
    <name evidence="6" type="ORF">C0068_16450</name>
</gene>
<dbReference type="InterPro" id="IPR054757">
    <property type="entry name" value="GSPE_N1E"/>
</dbReference>
<dbReference type="Pfam" id="PF22341">
    <property type="entry name" value="GSPE_N1E"/>
    <property type="match status" value="1"/>
</dbReference>
<name>A0A2S4HCC5_9GAMM</name>
<dbReference type="GO" id="GO:0016887">
    <property type="term" value="F:ATP hydrolysis activity"/>
    <property type="evidence" value="ECO:0007669"/>
    <property type="project" value="TreeGrafter"/>
</dbReference>
<evidence type="ECO:0000259" key="5">
    <source>
        <dbReference type="PROSITE" id="PS00662"/>
    </source>
</evidence>
<sequence>MSPALSEGEVILPYSYAKRHQAILLAAPNSTHYKLIFHQFPELPVLNEIQRIDVSPLVMEQVPEQVFENLLVSLYQQHSAKSLQESSGLTDNLDLQSLEDAIPDATEVLAQEDDAPIIKLISALIAEAIRLRASDIHLTTNENKLDVKFRIDGRLKQTLELDRALSQIVVSRIKVMAKLDIAEKRVPQDGRISIRIGGRDVDLRISTLPASFGERVVMRILDKNAGRFALEGLGLTEQNLTSFKNILKLPHGIVLITGPTGSGKSTTLYSGLSHINNGERNILTIEDPLEYRLDGISQTQVNLKTGMTFAKGLRSMLRQDPDVIMVGEIRDEDTIRVAIQASLTGHLVLSTLHTNTAIGAITRLEDMGVEPYLIASTLSAVIAQRLVRVLCLNCRQPCLPEELPDNLLRDIPGATPTIYKPNHDGCEVCQADGYKGRTAIYEVVAINVQLRKLIHDRRSEAELLEEASKSRASLYEDGLRKVIEGVTSIDEVLRVTRFE</sequence>
<dbReference type="FunFam" id="3.40.50.300:FF:000398">
    <property type="entry name" value="Type IV pilus assembly ATPase PilB"/>
    <property type="match status" value="1"/>
</dbReference>
<dbReference type="SMART" id="SM00382">
    <property type="entry name" value="AAA"/>
    <property type="match status" value="1"/>
</dbReference>
<dbReference type="FunFam" id="3.30.450.90:FF:000001">
    <property type="entry name" value="Type II secretion system ATPase GspE"/>
    <property type="match status" value="1"/>
</dbReference>
<dbReference type="OrthoDB" id="9804785at2"/>
<evidence type="ECO:0000256" key="2">
    <source>
        <dbReference type="ARBA" id="ARBA00022741"/>
    </source>
</evidence>
<dbReference type="InterPro" id="IPR003593">
    <property type="entry name" value="AAA+_ATPase"/>
</dbReference>
<keyword evidence="2" id="KW-0547">Nucleotide-binding</keyword>
<dbReference type="InterPro" id="IPR001482">
    <property type="entry name" value="T2SS/T4SS_dom"/>
</dbReference>
<dbReference type="SUPFAM" id="SSF52540">
    <property type="entry name" value="P-loop containing nucleoside triphosphate hydrolases"/>
    <property type="match status" value="1"/>
</dbReference>
<evidence type="ECO:0000313" key="7">
    <source>
        <dbReference type="Proteomes" id="UP000237222"/>
    </source>
</evidence>
<keyword evidence="3" id="KW-0067">ATP-binding</keyword>
<comment type="caution">
    <text evidence="6">The sequence shown here is derived from an EMBL/GenBank/DDBJ whole genome shotgun (WGS) entry which is preliminary data.</text>
</comment>
<organism evidence="6 7">
    <name type="scientific">Zhongshania marina</name>
    <dbReference type="NCBI Taxonomy" id="2304603"/>
    <lineage>
        <taxon>Bacteria</taxon>
        <taxon>Pseudomonadati</taxon>
        <taxon>Pseudomonadota</taxon>
        <taxon>Gammaproteobacteria</taxon>
        <taxon>Cellvibrionales</taxon>
        <taxon>Spongiibacteraceae</taxon>
        <taxon>Zhongshania</taxon>
    </lineage>
</organism>
<evidence type="ECO:0000256" key="4">
    <source>
        <dbReference type="ARBA" id="ARBA00047206"/>
    </source>
</evidence>
<accession>A0A2S4HCC5</accession>
<reference evidence="6" key="1">
    <citation type="submission" date="2018-01" db="EMBL/GenBank/DDBJ databases">
        <authorList>
            <person name="Yu X.-D."/>
        </authorList>
    </citation>
    <scope>NUCLEOTIDE SEQUENCE</scope>
    <source>
        <strain evidence="6">ZX-21</strain>
    </source>
</reference>
<dbReference type="GO" id="GO:0015627">
    <property type="term" value="C:type II protein secretion system complex"/>
    <property type="evidence" value="ECO:0007669"/>
    <property type="project" value="TreeGrafter"/>
</dbReference>
<dbReference type="AlphaFoldDB" id="A0A2S4HCC5"/>
<dbReference type="Gene3D" id="3.30.450.90">
    <property type="match status" value="1"/>
</dbReference>
<dbReference type="Gene3D" id="3.40.50.300">
    <property type="entry name" value="P-loop containing nucleotide triphosphate hydrolases"/>
    <property type="match status" value="1"/>
</dbReference>
<evidence type="ECO:0000313" key="6">
    <source>
        <dbReference type="EMBL" id="POP51589.1"/>
    </source>
</evidence>
<dbReference type="InterPro" id="IPR037257">
    <property type="entry name" value="T2SS_E_N_sf"/>
</dbReference>
<dbReference type="RefSeq" id="WP_103685628.1">
    <property type="nucleotide sequence ID" value="NZ_PQGG01000038.1"/>
</dbReference>
<dbReference type="PANTHER" id="PTHR30258">
    <property type="entry name" value="TYPE II SECRETION SYSTEM PROTEIN GSPE-RELATED"/>
    <property type="match status" value="1"/>
</dbReference>
<dbReference type="EMBL" id="PQGG01000038">
    <property type="protein sequence ID" value="POP51589.1"/>
    <property type="molecule type" value="Genomic_DNA"/>
</dbReference>
<dbReference type="CDD" id="cd01129">
    <property type="entry name" value="PulE-GspE-like"/>
    <property type="match status" value="1"/>
</dbReference>
<dbReference type="PANTHER" id="PTHR30258:SF27">
    <property type="entry name" value="BACTERIOPHAGE ADSORPTION PROTEIN B-RELATED"/>
    <property type="match status" value="1"/>
</dbReference>
<dbReference type="PROSITE" id="PS00662">
    <property type="entry name" value="T2SP_E"/>
    <property type="match status" value="1"/>
</dbReference>
<dbReference type="GO" id="GO:0005524">
    <property type="term" value="F:ATP binding"/>
    <property type="evidence" value="ECO:0007669"/>
    <property type="project" value="UniProtKB-KW"/>
</dbReference>
<dbReference type="GO" id="GO:0005886">
    <property type="term" value="C:plasma membrane"/>
    <property type="evidence" value="ECO:0007669"/>
    <property type="project" value="TreeGrafter"/>
</dbReference>
<dbReference type="Proteomes" id="UP000237222">
    <property type="component" value="Unassembled WGS sequence"/>
</dbReference>
<dbReference type="SUPFAM" id="SSF160246">
    <property type="entry name" value="EspE N-terminal domain-like"/>
    <property type="match status" value="1"/>
</dbReference>
<protein>
    <recommendedName>
        <fullName evidence="4">General secretion pathway protein E</fullName>
    </recommendedName>
</protein>
<dbReference type="Pfam" id="PF00437">
    <property type="entry name" value="T2SSE"/>
    <property type="match status" value="1"/>
</dbReference>
<dbReference type="Gene3D" id="3.30.300.160">
    <property type="entry name" value="Type II secretion system, protein E, N-terminal domain"/>
    <property type="match status" value="1"/>
</dbReference>
<dbReference type="GO" id="GO:0015628">
    <property type="term" value="P:protein secretion by the type II secretion system"/>
    <property type="evidence" value="ECO:0007669"/>
    <property type="project" value="TreeGrafter"/>
</dbReference>
<feature type="domain" description="Bacterial type II secretion system protein E" evidence="5">
    <location>
        <begin position="317"/>
        <end position="331"/>
    </location>
</feature>